<dbReference type="InterPro" id="IPR000719">
    <property type="entry name" value="Prot_kinase_dom"/>
</dbReference>
<evidence type="ECO:0000256" key="4">
    <source>
        <dbReference type="ARBA" id="ARBA00022840"/>
    </source>
</evidence>
<gene>
    <name evidence="11" type="primary">spk1</name>
    <name evidence="11" type="ORF">BLA13014_06609</name>
</gene>
<evidence type="ECO:0000313" key="12">
    <source>
        <dbReference type="Proteomes" id="UP000494261"/>
    </source>
</evidence>
<dbReference type="PROSITE" id="PS50011">
    <property type="entry name" value="PROTEIN_KINASE_DOM"/>
    <property type="match status" value="1"/>
</dbReference>
<dbReference type="PANTHER" id="PTHR48013">
    <property type="entry name" value="DUAL SPECIFICITY MITOGEN-ACTIVATED PROTEIN KINASE KINASE 5-RELATED"/>
    <property type="match status" value="1"/>
</dbReference>
<dbReference type="EMBL" id="CABVQC010000065">
    <property type="protein sequence ID" value="VWC36959.1"/>
    <property type="molecule type" value="Genomic_DNA"/>
</dbReference>
<keyword evidence="3 11" id="KW-0418">Kinase</keyword>
<sequence length="342" mass="37903">MPGGFGSVQKVRDSYLDRTVLFKSMQDESNNDQLLNEIRGLSRARSRHVVEIYDVITSKSGGVRGIIIEYLGGDGYTDFHLKAKDDPYLYIKILYQIGCALRDLHAVGIIHRDLKLDNIKSSESGVLKLFDFGISVSGVDYNTKMNRGTLVYAAPELYVPHAKITPEMDIYALGVCAWALASDTYPRELRERPPQESALAPSIETALPGLLHTEIIRMIDACLEPDPSLRPDADEFSKVFARHLTRGRHKGLFTEGNREVFELSHAKPNVTITVGSLGTLKANYDGLAFMVTDVSGHVYINNDPAVVGMILHESCVLTYGSPDLGSNRQWVTFTSSQPEVIL</sequence>
<name>A0A6P2RN35_9BURK</name>
<reference evidence="11 12" key="1">
    <citation type="submission" date="2019-09" db="EMBL/GenBank/DDBJ databases">
        <authorList>
            <person name="Depoorter E."/>
        </authorList>
    </citation>
    <scope>NUCLEOTIDE SEQUENCE [LARGE SCALE GENOMIC DNA]</scope>
    <source>
        <strain evidence="11">LMG 13014</strain>
    </source>
</reference>
<keyword evidence="2" id="KW-0547">Nucleotide-binding</keyword>
<proteinExistence type="inferred from homology"/>
<evidence type="ECO:0000256" key="7">
    <source>
        <dbReference type="ARBA" id="ARBA00049014"/>
    </source>
</evidence>
<dbReference type="PANTHER" id="PTHR48013:SF9">
    <property type="entry name" value="DUAL SPECIFICITY MITOGEN-ACTIVATED PROTEIN KINASE KINASE 5"/>
    <property type="match status" value="1"/>
</dbReference>
<evidence type="ECO:0000256" key="1">
    <source>
        <dbReference type="ARBA" id="ARBA00022679"/>
    </source>
</evidence>
<keyword evidence="1 11" id="KW-0808">Transferase</keyword>
<comment type="catalytic activity">
    <reaction evidence="8">
        <text>L-threonyl-[protein] + ATP = O-phospho-L-threonyl-[protein] + ADP + H(+)</text>
        <dbReference type="Rhea" id="RHEA:46608"/>
        <dbReference type="Rhea" id="RHEA-COMP:11060"/>
        <dbReference type="Rhea" id="RHEA-COMP:11605"/>
        <dbReference type="ChEBI" id="CHEBI:15378"/>
        <dbReference type="ChEBI" id="CHEBI:30013"/>
        <dbReference type="ChEBI" id="CHEBI:30616"/>
        <dbReference type="ChEBI" id="CHEBI:61977"/>
        <dbReference type="ChEBI" id="CHEBI:456216"/>
        <dbReference type="EC" id="2.7.12.2"/>
    </reaction>
</comment>
<dbReference type="SMART" id="SM00220">
    <property type="entry name" value="S_TKc"/>
    <property type="match status" value="1"/>
</dbReference>
<dbReference type="RefSeq" id="WP_175025626.1">
    <property type="nucleotide sequence ID" value="NZ_CABVQC010000065.1"/>
</dbReference>
<comment type="catalytic activity">
    <reaction evidence="9">
        <text>L-tyrosyl-[protein] + ATP = O-phospho-L-tyrosyl-[protein] + ADP + H(+)</text>
        <dbReference type="Rhea" id="RHEA:10596"/>
        <dbReference type="Rhea" id="RHEA-COMP:10136"/>
        <dbReference type="Rhea" id="RHEA-COMP:20101"/>
        <dbReference type="ChEBI" id="CHEBI:15378"/>
        <dbReference type="ChEBI" id="CHEBI:30616"/>
        <dbReference type="ChEBI" id="CHEBI:46858"/>
        <dbReference type="ChEBI" id="CHEBI:61978"/>
        <dbReference type="ChEBI" id="CHEBI:456216"/>
        <dbReference type="EC" id="2.7.12.2"/>
    </reaction>
</comment>
<dbReference type="EC" id="2.7.12.2" evidence="6"/>
<dbReference type="Pfam" id="PF00069">
    <property type="entry name" value="Pkinase"/>
    <property type="match status" value="1"/>
</dbReference>
<organism evidence="11 12">
    <name type="scientific">Burkholderia aenigmatica</name>
    <dbReference type="NCBI Taxonomy" id="2015348"/>
    <lineage>
        <taxon>Bacteria</taxon>
        <taxon>Pseudomonadati</taxon>
        <taxon>Pseudomonadota</taxon>
        <taxon>Betaproteobacteria</taxon>
        <taxon>Burkholderiales</taxon>
        <taxon>Burkholderiaceae</taxon>
        <taxon>Burkholderia</taxon>
        <taxon>Burkholderia cepacia complex</taxon>
    </lineage>
</organism>
<evidence type="ECO:0000313" key="11">
    <source>
        <dbReference type="EMBL" id="VWC36959.1"/>
    </source>
</evidence>
<dbReference type="SUPFAM" id="SSF56112">
    <property type="entry name" value="Protein kinase-like (PK-like)"/>
    <property type="match status" value="1"/>
</dbReference>
<keyword evidence="4" id="KW-0067">ATP-binding</keyword>
<evidence type="ECO:0000256" key="6">
    <source>
        <dbReference type="ARBA" id="ARBA00038999"/>
    </source>
</evidence>
<evidence type="ECO:0000256" key="3">
    <source>
        <dbReference type="ARBA" id="ARBA00022777"/>
    </source>
</evidence>
<evidence type="ECO:0000256" key="2">
    <source>
        <dbReference type="ARBA" id="ARBA00022741"/>
    </source>
</evidence>
<accession>A0A6P2RN35</accession>
<dbReference type="Proteomes" id="UP000494261">
    <property type="component" value="Unassembled WGS sequence"/>
</dbReference>
<protein>
    <recommendedName>
        <fullName evidence="6">mitogen-activated protein kinase kinase</fullName>
        <ecNumber evidence="6">2.7.12.2</ecNumber>
    </recommendedName>
</protein>
<evidence type="ECO:0000256" key="8">
    <source>
        <dbReference type="ARBA" id="ARBA00049299"/>
    </source>
</evidence>
<evidence type="ECO:0000256" key="5">
    <source>
        <dbReference type="ARBA" id="ARBA00038035"/>
    </source>
</evidence>
<comment type="similarity">
    <text evidence="5">Belongs to the protein kinase superfamily. STE Ser/Thr protein kinase family. MAP kinase kinase subfamily.</text>
</comment>
<comment type="catalytic activity">
    <reaction evidence="7">
        <text>L-seryl-[protein] + ATP = O-phospho-L-seryl-[protein] + ADP + H(+)</text>
        <dbReference type="Rhea" id="RHEA:17989"/>
        <dbReference type="Rhea" id="RHEA-COMP:9863"/>
        <dbReference type="Rhea" id="RHEA-COMP:11604"/>
        <dbReference type="ChEBI" id="CHEBI:15378"/>
        <dbReference type="ChEBI" id="CHEBI:29999"/>
        <dbReference type="ChEBI" id="CHEBI:30616"/>
        <dbReference type="ChEBI" id="CHEBI:83421"/>
        <dbReference type="ChEBI" id="CHEBI:456216"/>
        <dbReference type="EC" id="2.7.12.2"/>
    </reaction>
</comment>
<dbReference type="InterPro" id="IPR011009">
    <property type="entry name" value="Kinase-like_dom_sf"/>
</dbReference>
<feature type="domain" description="Protein kinase" evidence="10">
    <location>
        <begin position="1"/>
        <end position="252"/>
    </location>
</feature>
<dbReference type="GO" id="GO:0005524">
    <property type="term" value="F:ATP binding"/>
    <property type="evidence" value="ECO:0007669"/>
    <property type="project" value="UniProtKB-KW"/>
</dbReference>
<evidence type="ECO:0000256" key="9">
    <source>
        <dbReference type="ARBA" id="ARBA00051693"/>
    </source>
</evidence>
<dbReference type="AlphaFoldDB" id="A0A6P2RN35"/>
<evidence type="ECO:0000259" key="10">
    <source>
        <dbReference type="PROSITE" id="PS50011"/>
    </source>
</evidence>
<dbReference type="GO" id="GO:0004672">
    <property type="term" value="F:protein kinase activity"/>
    <property type="evidence" value="ECO:0007669"/>
    <property type="project" value="InterPro"/>
</dbReference>
<dbReference type="Gene3D" id="1.10.510.10">
    <property type="entry name" value="Transferase(Phosphotransferase) domain 1"/>
    <property type="match status" value="1"/>
</dbReference>